<feature type="domain" description="Rhodopsin" evidence="8">
    <location>
        <begin position="28"/>
        <end position="259"/>
    </location>
</feature>
<feature type="transmembrane region" description="Helical" evidence="7">
    <location>
        <begin position="83"/>
        <end position="110"/>
    </location>
</feature>
<evidence type="ECO:0000256" key="4">
    <source>
        <dbReference type="ARBA" id="ARBA00023136"/>
    </source>
</evidence>
<evidence type="ECO:0000313" key="10">
    <source>
        <dbReference type="Proteomes" id="UP000606974"/>
    </source>
</evidence>
<dbReference type="EMBL" id="JAACFV010000043">
    <property type="protein sequence ID" value="KAF7509262.1"/>
    <property type="molecule type" value="Genomic_DNA"/>
</dbReference>
<dbReference type="InterPro" id="IPR049326">
    <property type="entry name" value="Rhodopsin_dom_fungi"/>
</dbReference>
<feature type="region of interest" description="Disordered" evidence="6">
    <location>
        <begin position="280"/>
        <end position="311"/>
    </location>
</feature>
<feature type="transmembrane region" description="Helical" evidence="7">
    <location>
        <begin position="12"/>
        <end position="32"/>
    </location>
</feature>
<dbReference type="OrthoDB" id="10017208at2759"/>
<feature type="compositionally biased region" description="Polar residues" evidence="6">
    <location>
        <begin position="301"/>
        <end position="311"/>
    </location>
</feature>
<name>A0A8H7E4N9_9EURO</name>
<evidence type="ECO:0000256" key="5">
    <source>
        <dbReference type="ARBA" id="ARBA00038359"/>
    </source>
</evidence>
<dbReference type="InterPro" id="IPR052337">
    <property type="entry name" value="SAT4-like"/>
</dbReference>
<keyword evidence="2 7" id="KW-0812">Transmembrane</keyword>
<evidence type="ECO:0000313" key="9">
    <source>
        <dbReference type="EMBL" id="KAF7509262.1"/>
    </source>
</evidence>
<accession>A0A8H7E4N9</accession>
<evidence type="ECO:0000256" key="2">
    <source>
        <dbReference type="ARBA" id="ARBA00022692"/>
    </source>
</evidence>
<evidence type="ECO:0000256" key="3">
    <source>
        <dbReference type="ARBA" id="ARBA00022989"/>
    </source>
</evidence>
<sequence>MPPYNDRCGTVYALAAVTGSLSLLSVVLRFIARSRKKAPYGPDDWWASTSLVTLLAWNGLVIWTAQHGWAYDNISLPPPILTAYLKGIYFLSLSSGIPLTAAKFSVLCLYRRLFYLEKRFCTATTIVGVLCLLWFISFTVAASLICIPVDRFWNRLKPGSCYNYYAFMVAVECPNSFLDFVIVALPVGVIRGLHLPLRRRILVCFIFALGGFVGVIGFIRISILYRPNTLNSTLLGYWLQIQLSIAVICTSLPTYGPILPSVTRVKGWYPSMSSVFQKRRQNSCSSSSSPNPKMALVPKLQESSSTTESSV</sequence>
<reference evidence="9" key="1">
    <citation type="submission" date="2020-02" db="EMBL/GenBank/DDBJ databases">
        <authorList>
            <person name="Palmer J.M."/>
        </authorList>
    </citation>
    <scope>NUCLEOTIDE SEQUENCE</scope>
    <source>
        <strain evidence="9">EPUS1.4</strain>
        <tissue evidence="9">Thallus</tissue>
    </source>
</reference>
<organism evidence="9 10">
    <name type="scientific">Endocarpon pusillum</name>
    <dbReference type="NCBI Taxonomy" id="364733"/>
    <lineage>
        <taxon>Eukaryota</taxon>
        <taxon>Fungi</taxon>
        <taxon>Dikarya</taxon>
        <taxon>Ascomycota</taxon>
        <taxon>Pezizomycotina</taxon>
        <taxon>Eurotiomycetes</taxon>
        <taxon>Chaetothyriomycetidae</taxon>
        <taxon>Verrucariales</taxon>
        <taxon>Verrucariaceae</taxon>
        <taxon>Endocarpon</taxon>
    </lineage>
</organism>
<evidence type="ECO:0000256" key="1">
    <source>
        <dbReference type="ARBA" id="ARBA00004141"/>
    </source>
</evidence>
<evidence type="ECO:0000256" key="7">
    <source>
        <dbReference type="SAM" id="Phobius"/>
    </source>
</evidence>
<evidence type="ECO:0000256" key="6">
    <source>
        <dbReference type="SAM" id="MobiDB-lite"/>
    </source>
</evidence>
<gene>
    <name evidence="9" type="ORF">GJ744_008156</name>
</gene>
<dbReference type="PANTHER" id="PTHR33048:SF47">
    <property type="entry name" value="INTEGRAL MEMBRANE PROTEIN-RELATED"/>
    <property type="match status" value="1"/>
</dbReference>
<comment type="caution">
    <text evidence="9">The sequence shown here is derived from an EMBL/GenBank/DDBJ whole genome shotgun (WGS) entry which is preliminary data.</text>
</comment>
<dbReference type="PANTHER" id="PTHR33048">
    <property type="entry name" value="PTH11-LIKE INTEGRAL MEMBRANE PROTEIN (AFU_ORTHOLOGUE AFUA_5G11245)"/>
    <property type="match status" value="1"/>
</dbReference>
<feature type="transmembrane region" description="Helical" evidence="7">
    <location>
        <begin position="237"/>
        <end position="256"/>
    </location>
</feature>
<protein>
    <recommendedName>
        <fullName evidence="8">Rhodopsin domain-containing protein</fullName>
    </recommendedName>
</protein>
<comment type="similarity">
    <text evidence="5">Belongs to the SAT4 family.</text>
</comment>
<dbReference type="Proteomes" id="UP000606974">
    <property type="component" value="Unassembled WGS sequence"/>
</dbReference>
<dbReference type="AlphaFoldDB" id="A0A8H7E4N9"/>
<proteinExistence type="inferred from homology"/>
<feature type="transmembrane region" description="Helical" evidence="7">
    <location>
        <begin position="165"/>
        <end position="189"/>
    </location>
</feature>
<dbReference type="GO" id="GO:0016020">
    <property type="term" value="C:membrane"/>
    <property type="evidence" value="ECO:0007669"/>
    <property type="project" value="UniProtKB-SubCell"/>
</dbReference>
<feature type="transmembrane region" description="Helical" evidence="7">
    <location>
        <begin position="122"/>
        <end position="145"/>
    </location>
</feature>
<feature type="transmembrane region" description="Helical" evidence="7">
    <location>
        <begin position="201"/>
        <end position="225"/>
    </location>
</feature>
<feature type="transmembrane region" description="Helical" evidence="7">
    <location>
        <begin position="44"/>
        <end position="63"/>
    </location>
</feature>
<dbReference type="Pfam" id="PF20684">
    <property type="entry name" value="Fung_rhodopsin"/>
    <property type="match status" value="1"/>
</dbReference>
<keyword evidence="10" id="KW-1185">Reference proteome</keyword>
<keyword evidence="3 7" id="KW-1133">Transmembrane helix</keyword>
<keyword evidence="4 7" id="KW-0472">Membrane</keyword>
<evidence type="ECO:0000259" key="8">
    <source>
        <dbReference type="Pfam" id="PF20684"/>
    </source>
</evidence>
<comment type="subcellular location">
    <subcellularLocation>
        <location evidence="1">Membrane</location>
        <topology evidence="1">Multi-pass membrane protein</topology>
    </subcellularLocation>
</comment>